<evidence type="ECO:0000256" key="3">
    <source>
        <dbReference type="ARBA" id="ARBA00023274"/>
    </source>
</evidence>
<dbReference type="SUPFAM" id="SSF55658">
    <property type="entry name" value="L9 N-domain-like"/>
    <property type="match status" value="1"/>
</dbReference>
<comment type="similarity">
    <text evidence="1">Belongs to the bacterial ribosomal protein bL9 family.</text>
</comment>
<evidence type="ECO:0000256" key="5">
    <source>
        <dbReference type="ARBA" id="ARBA00035381"/>
    </source>
</evidence>
<gene>
    <name evidence="7" type="ORF">PHYEVI_LOCUS6360</name>
</gene>
<reference evidence="7" key="1">
    <citation type="submission" date="2022-01" db="EMBL/GenBank/DDBJ databases">
        <authorList>
            <person name="King R."/>
        </authorList>
    </citation>
    <scope>NUCLEOTIDE SEQUENCE</scope>
</reference>
<dbReference type="PANTHER" id="PTHR21368">
    <property type="entry name" value="50S RIBOSOMAL PROTEIN L9"/>
    <property type="match status" value="1"/>
</dbReference>
<protein>
    <recommendedName>
        <fullName evidence="4">Large ribosomal subunit protein bL9m</fullName>
    </recommendedName>
    <alternativeName>
        <fullName evidence="5">39S ribosomal protein L9, mitochondrial</fullName>
    </alternativeName>
</protein>
<feature type="domain" description="Ribosomal protein L9" evidence="6">
    <location>
        <begin position="76"/>
        <end position="121"/>
    </location>
</feature>
<dbReference type="Pfam" id="PF01281">
    <property type="entry name" value="Ribosomal_L9_N"/>
    <property type="match status" value="1"/>
</dbReference>
<evidence type="ECO:0000313" key="8">
    <source>
        <dbReference type="Proteomes" id="UP001153712"/>
    </source>
</evidence>
<dbReference type="GO" id="GO:1990904">
    <property type="term" value="C:ribonucleoprotein complex"/>
    <property type="evidence" value="ECO:0007669"/>
    <property type="project" value="UniProtKB-KW"/>
</dbReference>
<keyword evidence="2" id="KW-0689">Ribosomal protein</keyword>
<proteinExistence type="inferred from homology"/>
<evidence type="ECO:0000256" key="2">
    <source>
        <dbReference type="ARBA" id="ARBA00022980"/>
    </source>
</evidence>
<evidence type="ECO:0000256" key="4">
    <source>
        <dbReference type="ARBA" id="ARBA00035194"/>
    </source>
</evidence>
<dbReference type="GO" id="GO:0005840">
    <property type="term" value="C:ribosome"/>
    <property type="evidence" value="ECO:0007669"/>
    <property type="project" value="UniProtKB-KW"/>
</dbReference>
<dbReference type="EMBL" id="OU900096">
    <property type="protein sequence ID" value="CAG9860001.1"/>
    <property type="molecule type" value="Genomic_DNA"/>
</dbReference>
<organism evidence="7 8">
    <name type="scientific">Phyllotreta striolata</name>
    <name type="common">Striped flea beetle</name>
    <name type="synonym">Crioceris striolata</name>
    <dbReference type="NCBI Taxonomy" id="444603"/>
    <lineage>
        <taxon>Eukaryota</taxon>
        <taxon>Metazoa</taxon>
        <taxon>Ecdysozoa</taxon>
        <taxon>Arthropoda</taxon>
        <taxon>Hexapoda</taxon>
        <taxon>Insecta</taxon>
        <taxon>Pterygota</taxon>
        <taxon>Neoptera</taxon>
        <taxon>Endopterygota</taxon>
        <taxon>Coleoptera</taxon>
        <taxon>Polyphaga</taxon>
        <taxon>Cucujiformia</taxon>
        <taxon>Chrysomeloidea</taxon>
        <taxon>Chrysomelidae</taxon>
        <taxon>Galerucinae</taxon>
        <taxon>Alticini</taxon>
        <taxon>Phyllotreta</taxon>
    </lineage>
</organism>
<dbReference type="Gene3D" id="3.40.5.10">
    <property type="entry name" value="Ribosomal protein L9, N-terminal domain"/>
    <property type="match status" value="1"/>
</dbReference>
<dbReference type="OrthoDB" id="5555409at2759"/>
<name>A0A9N9TP18_PHYSR</name>
<accession>A0A9N9TP18</accession>
<keyword evidence="3" id="KW-0687">Ribonucleoprotein</keyword>
<dbReference type="InterPro" id="IPR020070">
    <property type="entry name" value="Ribosomal_bL9_N"/>
</dbReference>
<keyword evidence="8" id="KW-1185">Reference proteome</keyword>
<dbReference type="InterPro" id="IPR036935">
    <property type="entry name" value="Ribosomal_bL9_N_sf"/>
</dbReference>
<dbReference type="InterPro" id="IPR009027">
    <property type="entry name" value="Ribosomal_bL9/RNase_H1_N"/>
</dbReference>
<evidence type="ECO:0000313" key="7">
    <source>
        <dbReference type="EMBL" id="CAG9860001.1"/>
    </source>
</evidence>
<dbReference type="GO" id="GO:0006412">
    <property type="term" value="P:translation"/>
    <property type="evidence" value="ECO:0007669"/>
    <property type="project" value="InterPro"/>
</dbReference>
<sequence>MWKTFNSALTTAIKAQNNLLPVNGLLYQQARTTFVLKRKHPAQLHKAGCSPKKFRNKHYIYELVKDTNIELQPDIDVILTSVVEGLGNTGDTVSVRPTIAYQKLLLPGLAVYANPENREKYKDIAETTTEVKYSTPSAAYTVKTLSRVLISVVMNKDVPWTLKPWHVKASFRKCGYAVPEYAIELPATPIVGPNMELENKEFAVTVTINKQEKVNVRCRIHHWSTDPIDRLPFIPNFWDNPSEPIIPEQKSVLDTIPPKVARNKSQ</sequence>
<dbReference type="GO" id="GO:0003735">
    <property type="term" value="F:structural constituent of ribosome"/>
    <property type="evidence" value="ECO:0007669"/>
    <property type="project" value="InterPro"/>
</dbReference>
<dbReference type="Proteomes" id="UP001153712">
    <property type="component" value="Chromosome 3"/>
</dbReference>
<evidence type="ECO:0000256" key="1">
    <source>
        <dbReference type="ARBA" id="ARBA00010605"/>
    </source>
</evidence>
<dbReference type="InterPro" id="IPR000244">
    <property type="entry name" value="Ribosomal_bL9"/>
</dbReference>
<evidence type="ECO:0000259" key="6">
    <source>
        <dbReference type="Pfam" id="PF01281"/>
    </source>
</evidence>
<dbReference type="AlphaFoldDB" id="A0A9N9TP18"/>